<reference evidence="1 2" key="1">
    <citation type="submission" date="2016-04" db="EMBL/GenBank/DDBJ databases">
        <title>Genome analyses suggest a sexual origin of heterokaryosis in a supposedly ancient asexual fungus.</title>
        <authorList>
            <person name="Ropars J."/>
            <person name="Sedzielewska K."/>
            <person name="Noel J."/>
            <person name="Charron P."/>
            <person name="Farinelli L."/>
            <person name="Marton T."/>
            <person name="Kruger M."/>
            <person name="Pelin A."/>
            <person name="Brachmann A."/>
            <person name="Corradi N."/>
        </authorList>
    </citation>
    <scope>NUCLEOTIDE SEQUENCE [LARGE SCALE GENOMIC DNA]</scope>
    <source>
        <strain evidence="1 2">C2</strain>
    </source>
</reference>
<dbReference type="VEuPathDB" id="FungiDB:FUN_025614"/>
<dbReference type="VEuPathDB" id="FungiDB:RhiirFUN_025018"/>
<dbReference type="OrthoDB" id="2380850at2759"/>
<evidence type="ECO:0000313" key="1">
    <source>
        <dbReference type="EMBL" id="PKK78062.1"/>
    </source>
</evidence>
<comment type="caution">
    <text evidence="1">The sequence shown here is derived from an EMBL/GenBank/DDBJ whole genome shotgun (WGS) entry which is preliminary data.</text>
</comment>
<name>A0A2N1NW01_9GLOM</name>
<proteinExistence type="predicted"/>
<sequence>MKKAIVSSIPIRQGVRYSEVKTKKSLTRPTAIPISPLKRKMSKIPVTTPVKASNLTKNRTVNGVKIPTPVSAKRKNEDATTGRNVRKRLVDNHDDHNVVLSESRLENAVLIADNTSLELEEERLKKEYNAKFAEIFQLEHVLACEQSDAAQLFDSLENKRSEYFLLVKEKDDLIKSQAMFEELNSDAEKKLDELDKLLFTCDAQLKDITKLFEEKVQANAVLRLTVDELKKKKKNRRYKK</sequence>
<protein>
    <submittedName>
        <fullName evidence="1">Uncharacterized protein</fullName>
    </submittedName>
</protein>
<dbReference type="Proteomes" id="UP000233469">
    <property type="component" value="Unassembled WGS sequence"/>
</dbReference>
<dbReference type="VEuPathDB" id="FungiDB:RhiirA1_425683"/>
<evidence type="ECO:0000313" key="2">
    <source>
        <dbReference type="Proteomes" id="UP000233469"/>
    </source>
</evidence>
<accession>A0A2N1NW01</accession>
<organism evidence="1 2">
    <name type="scientific">Rhizophagus irregularis</name>
    <dbReference type="NCBI Taxonomy" id="588596"/>
    <lineage>
        <taxon>Eukaryota</taxon>
        <taxon>Fungi</taxon>
        <taxon>Fungi incertae sedis</taxon>
        <taxon>Mucoromycota</taxon>
        <taxon>Glomeromycotina</taxon>
        <taxon>Glomeromycetes</taxon>
        <taxon>Glomerales</taxon>
        <taxon>Glomeraceae</taxon>
        <taxon>Rhizophagus</taxon>
    </lineage>
</organism>
<reference evidence="1 2" key="2">
    <citation type="submission" date="2017-10" db="EMBL/GenBank/DDBJ databases">
        <title>Extensive intraspecific genome diversity in a model arbuscular mycorrhizal fungus.</title>
        <authorList>
            <person name="Chen E.C.H."/>
            <person name="Morin E."/>
            <person name="Baudet D."/>
            <person name="Noel J."/>
            <person name="Ndikumana S."/>
            <person name="Charron P."/>
            <person name="St-Onge C."/>
            <person name="Giorgi J."/>
            <person name="Grigoriev I.V."/>
            <person name="Roux C."/>
            <person name="Martin F.M."/>
            <person name="Corradi N."/>
        </authorList>
    </citation>
    <scope>NUCLEOTIDE SEQUENCE [LARGE SCALE GENOMIC DNA]</scope>
    <source>
        <strain evidence="1 2">C2</strain>
    </source>
</reference>
<dbReference type="AlphaFoldDB" id="A0A2N1NW01"/>
<gene>
    <name evidence="1" type="ORF">RhiirC2_730539</name>
</gene>
<dbReference type="EMBL" id="LLXL01000099">
    <property type="protein sequence ID" value="PKK78062.1"/>
    <property type="molecule type" value="Genomic_DNA"/>
</dbReference>